<feature type="region of interest" description="Disordered" evidence="5">
    <location>
        <begin position="1"/>
        <end position="31"/>
    </location>
</feature>
<proteinExistence type="predicted"/>
<dbReference type="Gene3D" id="1.10.150.130">
    <property type="match status" value="1"/>
</dbReference>
<name>A0A438MI14_9ACTN</name>
<gene>
    <name evidence="8" type="ORF">EDD27_8246</name>
</gene>
<keyword evidence="9" id="KW-1185">Reference proteome</keyword>
<dbReference type="InterPro" id="IPR002104">
    <property type="entry name" value="Integrase_catalytic"/>
</dbReference>
<dbReference type="SUPFAM" id="SSF56349">
    <property type="entry name" value="DNA breaking-rejoining enzymes"/>
    <property type="match status" value="1"/>
</dbReference>
<evidence type="ECO:0000256" key="5">
    <source>
        <dbReference type="SAM" id="MobiDB-lite"/>
    </source>
</evidence>
<evidence type="ECO:0000313" key="9">
    <source>
        <dbReference type="Proteomes" id="UP000284824"/>
    </source>
</evidence>
<keyword evidence="3" id="KW-0233">DNA recombination</keyword>
<dbReference type="EMBL" id="SAUN01000001">
    <property type="protein sequence ID" value="RVX45447.1"/>
    <property type="molecule type" value="Genomic_DNA"/>
</dbReference>
<evidence type="ECO:0000256" key="4">
    <source>
        <dbReference type="PROSITE-ProRule" id="PRU01248"/>
    </source>
</evidence>
<evidence type="ECO:0000313" key="8">
    <source>
        <dbReference type="EMBL" id="RVX45447.1"/>
    </source>
</evidence>
<keyword evidence="1" id="KW-0229">DNA integration</keyword>
<dbReference type="InterPro" id="IPR050090">
    <property type="entry name" value="Tyrosine_recombinase_XerCD"/>
</dbReference>
<accession>A0A438MI14</accession>
<dbReference type="InterPro" id="IPR004107">
    <property type="entry name" value="Integrase_SAM-like_N"/>
</dbReference>
<evidence type="ECO:0000259" key="6">
    <source>
        <dbReference type="PROSITE" id="PS51898"/>
    </source>
</evidence>
<organism evidence="8 9">
    <name type="scientific">Nonomuraea polychroma</name>
    <dbReference type="NCBI Taxonomy" id="46176"/>
    <lineage>
        <taxon>Bacteria</taxon>
        <taxon>Bacillati</taxon>
        <taxon>Actinomycetota</taxon>
        <taxon>Actinomycetes</taxon>
        <taxon>Streptosporangiales</taxon>
        <taxon>Streptosporangiaceae</taxon>
        <taxon>Nonomuraea</taxon>
    </lineage>
</organism>
<dbReference type="GO" id="GO:0015074">
    <property type="term" value="P:DNA integration"/>
    <property type="evidence" value="ECO:0007669"/>
    <property type="project" value="UniProtKB-KW"/>
</dbReference>
<dbReference type="AlphaFoldDB" id="A0A438MI14"/>
<protein>
    <submittedName>
        <fullName evidence="8">Integrase</fullName>
    </submittedName>
</protein>
<dbReference type="InterPro" id="IPR010998">
    <property type="entry name" value="Integrase_recombinase_N"/>
</dbReference>
<dbReference type="Pfam" id="PF14659">
    <property type="entry name" value="Phage_int_SAM_3"/>
    <property type="match status" value="1"/>
</dbReference>
<dbReference type="Gene3D" id="1.10.443.10">
    <property type="entry name" value="Intergrase catalytic core"/>
    <property type="match status" value="1"/>
</dbReference>
<dbReference type="InterPro" id="IPR013762">
    <property type="entry name" value="Integrase-like_cat_sf"/>
</dbReference>
<sequence length="394" mass="44233">MSKTLTGSQDEEPRKRRRSRRRSQGEGSVHLRSDGRWAGVVDLGYIDGKRRRKTVYGRTEREALAKLAEVRDAQRKGLNLAAKPRTVAEWLDEWIEMKRRQGTRPLTLRGYRQLIADHVKPSLGRKKLDKLSATDVRRLVETKAESGLSAATVKQIHGLIRNALADAEREELVHRNVAKLVKPPSIRREEARVLTIEEAKKLIEVIRDDRLEAFWICALTLGLRRGELLGLRWGNIDFGNGLLAVRQSLQRADGSLQFVDPKTDRSRRIVPAPDETLAALRKHKRAQAAEQLAAGEKWKDHGLVFASTIGTPIEPGNLSARWRSTRARAGLGWLRLHDLRHACASFLLACGASPRTVMKTLGHSQIGLTMNTYTHVLPDIERAAVDAVAKKLFG</sequence>
<evidence type="ECO:0000259" key="7">
    <source>
        <dbReference type="PROSITE" id="PS51900"/>
    </source>
</evidence>
<dbReference type="Proteomes" id="UP000284824">
    <property type="component" value="Unassembled WGS sequence"/>
</dbReference>
<dbReference type="PROSITE" id="PS51900">
    <property type="entry name" value="CB"/>
    <property type="match status" value="1"/>
</dbReference>
<dbReference type="PANTHER" id="PTHR30349:SF91">
    <property type="entry name" value="INTA PROTEIN"/>
    <property type="match status" value="1"/>
</dbReference>
<dbReference type="InterPro" id="IPR011010">
    <property type="entry name" value="DNA_brk_join_enz"/>
</dbReference>
<dbReference type="Pfam" id="PF00589">
    <property type="entry name" value="Phage_integrase"/>
    <property type="match status" value="1"/>
</dbReference>
<feature type="domain" description="Core-binding (CB)" evidence="7">
    <location>
        <begin position="85"/>
        <end position="168"/>
    </location>
</feature>
<dbReference type="OrthoDB" id="3175606at2"/>
<evidence type="ECO:0000256" key="3">
    <source>
        <dbReference type="ARBA" id="ARBA00023172"/>
    </source>
</evidence>
<reference evidence="8 9" key="1">
    <citation type="submission" date="2019-01" db="EMBL/GenBank/DDBJ databases">
        <title>Sequencing the genomes of 1000 actinobacteria strains.</title>
        <authorList>
            <person name="Klenk H.-P."/>
        </authorList>
    </citation>
    <scope>NUCLEOTIDE SEQUENCE [LARGE SCALE GENOMIC DNA]</scope>
    <source>
        <strain evidence="8 9">DSM 43925</strain>
    </source>
</reference>
<keyword evidence="2 4" id="KW-0238">DNA-binding</keyword>
<evidence type="ECO:0000256" key="2">
    <source>
        <dbReference type="ARBA" id="ARBA00023125"/>
    </source>
</evidence>
<dbReference type="PANTHER" id="PTHR30349">
    <property type="entry name" value="PHAGE INTEGRASE-RELATED"/>
    <property type="match status" value="1"/>
</dbReference>
<feature type="domain" description="Tyr recombinase" evidence="6">
    <location>
        <begin position="189"/>
        <end position="386"/>
    </location>
</feature>
<dbReference type="GO" id="GO:0003677">
    <property type="term" value="F:DNA binding"/>
    <property type="evidence" value="ECO:0007669"/>
    <property type="project" value="UniProtKB-UniRule"/>
</dbReference>
<dbReference type="PROSITE" id="PS51898">
    <property type="entry name" value="TYR_RECOMBINASE"/>
    <property type="match status" value="1"/>
</dbReference>
<dbReference type="InterPro" id="IPR044068">
    <property type="entry name" value="CB"/>
</dbReference>
<dbReference type="GO" id="GO:0006310">
    <property type="term" value="P:DNA recombination"/>
    <property type="evidence" value="ECO:0007669"/>
    <property type="project" value="UniProtKB-KW"/>
</dbReference>
<dbReference type="CDD" id="cd01189">
    <property type="entry name" value="INT_ICEBs1_C_like"/>
    <property type="match status" value="1"/>
</dbReference>
<evidence type="ECO:0000256" key="1">
    <source>
        <dbReference type="ARBA" id="ARBA00022908"/>
    </source>
</evidence>
<comment type="caution">
    <text evidence="8">The sequence shown here is derived from an EMBL/GenBank/DDBJ whole genome shotgun (WGS) entry which is preliminary data.</text>
</comment>